<dbReference type="PANTHER" id="PTHR45080:SF8">
    <property type="entry name" value="IG-LIKE DOMAIN-CONTAINING PROTEIN"/>
    <property type="match status" value="1"/>
</dbReference>
<dbReference type="EMBL" id="GECZ01022572">
    <property type="protein sequence ID" value="JAS47197.1"/>
    <property type="molecule type" value="Transcribed_RNA"/>
</dbReference>
<dbReference type="GO" id="GO:0007156">
    <property type="term" value="P:homophilic cell adhesion via plasma membrane adhesion molecules"/>
    <property type="evidence" value="ECO:0007669"/>
    <property type="project" value="TreeGrafter"/>
</dbReference>
<dbReference type="Pfam" id="PF07679">
    <property type="entry name" value="I-set"/>
    <property type="match status" value="1"/>
</dbReference>
<feature type="non-terminal residue" evidence="5">
    <location>
        <position position="144"/>
    </location>
</feature>
<feature type="domain" description="Ig-like" evidence="4">
    <location>
        <begin position="1"/>
        <end position="69"/>
    </location>
</feature>
<evidence type="ECO:0000256" key="1">
    <source>
        <dbReference type="ARBA" id="ARBA00022729"/>
    </source>
</evidence>
<feature type="non-terminal residue" evidence="5">
    <location>
        <position position="1"/>
    </location>
</feature>
<reference evidence="5" key="1">
    <citation type="submission" date="2015-11" db="EMBL/GenBank/DDBJ databases">
        <title>De novo transcriptome assembly of four potential Pierce s Disease insect vectors from Arizona vineyards.</title>
        <authorList>
            <person name="Tassone E.E."/>
        </authorList>
    </citation>
    <scope>NUCLEOTIDE SEQUENCE</scope>
</reference>
<dbReference type="InterPro" id="IPR050958">
    <property type="entry name" value="Cell_Adh-Cytoskel_Orgn"/>
</dbReference>
<protein>
    <recommendedName>
        <fullName evidence="4">Ig-like domain-containing protein</fullName>
    </recommendedName>
</protein>
<name>A0A1B6FAG3_9HEMI</name>
<organism evidence="5">
    <name type="scientific">Cuerna arida</name>
    <dbReference type="NCBI Taxonomy" id="1464854"/>
    <lineage>
        <taxon>Eukaryota</taxon>
        <taxon>Metazoa</taxon>
        <taxon>Ecdysozoa</taxon>
        <taxon>Arthropoda</taxon>
        <taxon>Hexapoda</taxon>
        <taxon>Insecta</taxon>
        <taxon>Pterygota</taxon>
        <taxon>Neoptera</taxon>
        <taxon>Paraneoptera</taxon>
        <taxon>Hemiptera</taxon>
        <taxon>Auchenorrhyncha</taxon>
        <taxon>Membracoidea</taxon>
        <taxon>Cicadellidae</taxon>
        <taxon>Cicadellinae</taxon>
        <taxon>Proconiini</taxon>
        <taxon>Cuerna</taxon>
    </lineage>
</organism>
<dbReference type="AlphaFoldDB" id="A0A1B6FAG3"/>
<keyword evidence="1" id="KW-0732">Signal</keyword>
<evidence type="ECO:0000256" key="2">
    <source>
        <dbReference type="ARBA" id="ARBA00023157"/>
    </source>
</evidence>
<dbReference type="GO" id="GO:0050808">
    <property type="term" value="P:synapse organization"/>
    <property type="evidence" value="ECO:0007669"/>
    <property type="project" value="TreeGrafter"/>
</dbReference>
<dbReference type="InterPro" id="IPR007110">
    <property type="entry name" value="Ig-like_dom"/>
</dbReference>
<keyword evidence="3" id="KW-0393">Immunoglobulin domain</keyword>
<gene>
    <name evidence="5" type="ORF">g.45300</name>
</gene>
<accession>A0A1B6FAG3</accession>
<evidence type="ECO:0000313" key="5">
    <source>
        <dbReference type="EMBL" id="JAS47197.1"/>
    </source>
</evidence>
<evidence type="ECO:0000259" key="4">
    <source>
        <dbReference type="PROSITE" id="PS50835"/>
    </source>
</evidence>
<dbReference type="Pfam" id="PF13927">
    <property type="entry name" value="Ig_3"/>
    <property type="match status" value="1"/>
</dbReference>
<dbReference type="GO" id="GO:0043025">
    <property type="term" value="C:neuronal cell body"/>
    <property type="evidence" value="ECO:0007669"/>
    <property type="project" value="TreeGrafter"/>
</dbReference>
<dbReference type="PANTHER" id="PTHR45080">
    <property type="entry name" value="CONTACTIN 5"/>
    <property type="match status" value="1"/>
</dbReference>
<dbReference type="InterPro" id="IPR036179">
    <property type="entry name" value="Ig-like_dom_sf"/>
</dbReference>
<feature type="domain" description="Ig-like" evidence="4">
    <location>
        <begin position="76"/>
        <end position="144"/>
    </location>
</feature>
<dbReference type="Gene3D" id="2.60.40.10">
    <property type="entry name" value="Immunoglobulins"/>
    <property type="match status" value="2"/>
</dbReference>
<sequence length="144" mass="16406">NYIYCEAVASPVAEIQWSFSNGSVIVTRDRYIVDFKGLKILNVRESDEDRYQCRALVRSTGSFRTKYIKLEVLIPPKIELFKSEIEVVEGQIGTAQCKAKGKPPPTYRWIKQRTNQDLQETSRFSVDSVTGILTINPVQVDDDS</sequence>
<dbReference type="GO" id="GO:0008046">
    <property type="term" value="F:axon guidance receptor activity"/>
    <property type="evidence" value="ECO:0007669"/>
    <property type="project" value="TreeGrafter"/>
</dbReference>
<dbReference type="SUPFAM" id="SSF48726">
    <property type="entry name" value="Immunoglobulin"/>
    <property type="match status" value="2"/>
</dbReference>
<evidence type="ECO:0000256" key="3">
    <source>
        <dbReference type="ARBA" id="ARBA00023319"/>
    </source>
</evidence>
<dbReference type="GO" id="GO:0005886">
    <property type="term" value="C:plasma membrane"/>
    <property type="evidence" value="ECO:0007669"/>
    <property type="project" value="TreeGrafter"/>
</dbReference>
<dbReference type="GO" id="GO:0030424">
    <property type="term" value="C:axon"/>
    <property type="evidence" value="ECO:0007669"/>
    <property type="project" value="TreeGrafter"/>
</dbReference>
<proteinExistence type="predicted"/>
<dbReference type="PROSITE" id="PS50835">
    <property type="entry name" value="IG_LIKE"/>
    <property type="match status" value="2"/>
</dbReference>
<dbReference type="InterPro" id="IPR013098">
    <property type="entry name" value="Ig_I-set"/>
</dbReference>
<dbReference type="InterPro" id="IPR013783">
    <property type="entry name" value="Ig-like_fold"/>
</dbReference>
<keyword evidence="2" id="KW-1015">Disulfide bond</keyword>